<keyword evidence="2" id="KW-0808">Transferase</keyword>
<organism evidence="2 3">
    <name type="scientific">Blautia caecimuris</name>
    <dbReference type="NCBI Taxonomy" id="1796615"/>
    <lineage>
        <taxon>Bacteria</taxon>
        <taxon>Bacillati</taxon>
        <taxon>Bacillota</taxon>
        <taxon>Clostridia</taxon>
        <taxon>Lachnospirales</taxon>
        <taxon>Lachnospiraceae</taxon>
        <taxon>Blautia</taxon>
    </lineage>
</organism>
<dbReference type="SUPFAM" id="SSF54001">
    <property type="entry name" value="Cysteine proteinases"/>
    <property type="match status" value="1"/>
</dbReference>
<dbReference type="PANTHER" id="PTHR11786">
    <property type="entry name" value="N-HYDROXYARYLAMINE O-ACETYLTRANSFERASE"/>
    <property type="match status" value="1"/>
</dbReference>
<dbReference type="InterPro" id="IPR038765">
    <property type="entry name" value="Papain-like_cys_pep_sf"/>
</dbReference>
<dbReference type="InterPro" id="IPR001447">
    <property type="entry name" value="Arylamine_N-AcTrfase"/>
</dbReference>
<accession>A0ABV2LZ44</accession>
<keyword evidence="2" id="KW-0012">Acyltransferase</keyword>
<evidence type="ECO:0000313" key="2">
    <source>
        <dbReference type="EMBL" id="MET3749474.1"/>
    </source>
</evidence>
<dbReference type="Pfam" id="PF00797">
    <property type="entry name" value="Acetyltransf_2"/>
    <property type="match status" value="1"/>
</dbReference>
<dbReference type="PANTHER" id="PTHR11786:SF0">
    <property type="entry name" value="ARYLAMINE N-ACETYLTRANSFERASE 4-RELATED"/>
    <property type="match status" value="1"/>
</dbReference>
<name>A0ABV2LZ44_9FIRM</name>
<evidence type="ECO:0000313" key="3">
    <source>
        <dbReference type="Proteomes" id="UP001549106"/>
    </source>
</evidence>
<dbReference type="InterPro" id="IPR053710">
    <property type="entry name" value="Arylamine_NAT_domain_sf"/>
</dbReference>
<dbReference type="RefSeq" id="WP_257464032.1">
    <property type="nucleotide sequence ID" value="NZ_BAABXP010000001.1"/>
</dbReference>
<proteinExistence type="inferred from homology"/>
<sequence length="264" mass="30151">MLEESFEQLDQEQCAAYLKRLKLPQEECTLEFLDRLIRRHLEEIPFENLDLVRTHELISTDLDTVYKKIIQGKRGGYCFELNALFLGLLRGLGYQAYPVACRVLRRPGLRMPTHRASVVCADGKKYFCDVGYGGFACVRAALMEPGVVTHTDFGSFYFERECAGWLNFWHKGEKNREKSGIKIFMVAEFPSAPVDFAPANQAMCSPGAMFYDKVVVHRMTEYGPLSVEGNQVTLREKEGKKIVTLSSGEELREVLKKEFKIEVI</sequence>
<dbReference type="Gene3D" id="3.30.2140.20">
    <property type="match status" value="1"/>
</dbReference>
<dbReference type="GO" id="GO:0046990">
    <property type="term" value="F:N-hydroxyarylamine O-acetyltransferase activity"/>
    <property type="evidence" value="ECO:0007669"/>
    <property type="project" value="UniProtKB-EC"/>
</dbReference>
<dbReference type="Proteomes" id="UP001549106">
    <property type="component" value="Unassembled WGS sequence"/>
</dbReference>
<comment type="caution">
    <text evidence="2">The sequence shown here is derived from an EMBL/GenBank/DDBJ whole genome shotgun (WGS) entry which is preliminary data.</text>
</comment>
<protein>
    <submittedName>
        <fullName evidence="2">N-hydroxyarylamine O-acetyltransferase</fullName>
        <ecNumber evidence="2">2.3.1.118</ecNumber>
    </submittedName>
</protein>
<keyword evidence="3" id="KW-1185">Reference proteome</keyword>
<comment type="similarity">
    <text evidence="1">Belongs to the arylamine N-acetyltransferase family.</text>
</comment>
<dbReference type="EMBL" id="JBEPMJ010000003">
    <property type="protein sequence ID" value="MET3749474.1"/>
    <property type="molecule type" value="Genomic_DNA"/>
</dbReference>
<reference evidence="2 3" key="1">
    <citation type="submission" date="2024-06" db="EMBL/GenBank/DDBJ databases">
        <title>Genomic Encyclopedia of Type Strains, Phase IV (KMG-IV): sequencing the most valuable type-strain genomes for metagenomic binning, comparative biology and taxonomic classification.</title>
        <authorList>
            <person name="Goeker M."/>
        </authorList>
    </citation>
    <scope>NUCLEOTIDE SEQUENCE [LARGE SCALE GENOMIC DNA]</scope>
    <source>
        <strain evidence="2 3">DSM 29492</strain>
    </source>
</reference>
<gene>
    <name evidence="2" type="ORF">ABID24_000701</name>
</gene>
<dbReference type="EC" id="2.3.1.118" evidence="2"/>
<evidence type="ECO:0000256" key="1">
    <source>
        <dbReference type="ARBA" id="ARBA00006547"/>
    </source>
</evidence>